<dbReference type="OrthoDB" id="965972at2"/>
<evidence type="ECO:0008006" key="4">
    <source>
        <dbReference type="Google" id="ProtNLM"/>
    </source>
</evidence>
<evidence type="ECO:0000256" key="1">
    <source>
        <dbReference type="SAM" id="MobiDB-lite"/>
    </source>
</evidence>
<feature type="region of interest" description="Disordered" evidence="1">
    <location>
        <begin position="28"/>
        <end position="82"/>
    </location>
</feature>
<gene>
    <name evidence="2" type="ORF">AWR27_16680</name>
</gene>
<evidence type="ECO:0000313" key="2">
    <source>
        <dbReference type="EMBL" id="AQG80809.1"/>
    </source>
</evidence>
<name>A0A1P9WZK3_9BACT</name>
<evidence type="ECO:0000313" key="3">
    <source>
        <dbReference type="Proteomes" id="UP000187941"/>
    </source>
</evidence>
<dbReference type="Proteomes" id="UP000187941">
    <property type="component" value="Chromosome"/>
</dbReference>
<dbReference type="EMBL" id="CP014263">
    <property type="protein sequence ID" value="AQG80809.1"/>
    <property type="molecule type" value="Genomic_DNA"/>
</dbReference>
<dbReference type="AlphaFoldDB" id="A0A1P9WZK3"/>
<accession>A0A1P9WZK3</accession>
<keyword evidence="3" id="KW-1185">Reference proteome</keyword>
<reference evidence="2 3" key="1">
    <citation type="submission" date="2016-01" db="EMBL/GenBank/DDBJ databases">
        <authorList>
            <person name="Oliw E.H."/>
        </authorList>
    </citation>
    <scope>NUCLEOTIDE SEQUENCE [LARGE SCALE GENOMIC DNA]</scope>
    <source>
        <strain evidence="2 3">DY10</strain>
    </source>
</reference>
<protein>
    <recommendedName>
        <fullName evidence="4">Addiction module protein</fullName>
    </recommendedName>
</protein>
<organism evidence="2 3">
    <name type="scientific">Spirosoma montaniterrae</name>
    <dbReference type="NCBI Taxonomy" id="1178516"/>
    <lineage>
        <taxon>Bacteria</taxon>
        <taxon>Pseudomonadati</taxon>
        <taxon>Bacteroidota</taxon>
        <taxon>Cytophagia</taxon>
        <taxon>Cytophagales</taxon>
        <taxon>Cytophagaceae</taxon>
        <taxon>Spirosoma</taxon>
    </lineage>
</organism>
<proteinExistence type="predicted"/>
<dbReference type="KEGG" id="smon:AWR27_16680"/>
<dbReference type="RefSeq" id="WP_077132244.1">
    <property type="nucleotide sequence ID" value="NZ_CP014263.1"/>
</dbReference>
<dbReference type="STRING" id="1178516.AWR27_16680"/>
<sequence length="82" mass="9713">MSIAEELHKTIDELTADRQQELLETARELLRNQTEPEPENPKTDSELNQELIRRYQHLRQHPDQLVSARSSNQTVRDKHGWL</sequence>